<evidence type="ECO:0000256" key="2">
    <source>
        <dbReference type="ARBA" id="ARBA00023125"/>
    </source>
</evidence>
<keyword evidence="1" id="KW-0805">Transcription regulation</keyword>
<dbReference type="Pfam" id="PF03472">
    <property type="entry name" value="Autoind_bind"/>
    <property type="match status" value="1"/>
</dbReference>
<dbReference type="PANTHER" id="PTHR44688">
    <property type="entry name" value="DNA-BINDING TRANSCRIPTIONAL ACTIVATOR DEVR_DOSR"/>
    <property type="match status" value="1"/>
</dbReference>
<evidence type="ECO:0000259" key="4">
    <source>
        <dbReference type="PROSITE" id="PS50043"/>
    </source>
</evidence>
<protein>
    <submittedName>
        <fullName evidence="6">LuxR family transcriptional regulator, quorum sensing-dependent transcriptional regulator</fullName>
    </submittedName>
    <submittedName>
        <fullName evidence="5">Transcriptional activator protein LuxR</fullName>
    </submittedName>
</protein>
<dbReference type="InterPro" id="IPR036388">
    <property type="entry name" value="WH-like_DNA-bd_sf"/>
</dbReference>
<evidence type="ECO:0000313" key="7">
    <source>
        <dbReference type="Proteomes" id="UP000183063"/>
    </source>
</evidence>
<evidence type="ECO:0000256" key="1">
    <source>
        <dbReference type="ARBA" id="ARBA00023015"/>
    </source>
</evidence>
<reference evidence="5" key="2">
    <citation type="submission" date="2016-10" db="EMBL/GenBank/DDBJ databases">
        <authorList>
            <person name="de Groot N.N."/>
        </authorList>
    </citation>
    <scope>NUCLEOTIDE SEQUENCE [LARGE SCALE GENOMIC DNA]</scope>
    <source>
        <strain evidence="5">CCBAU85039</strain>
    </source>
</reference>
<dbReference type="PROSITE" id="PS50043">
    <property type="entry name" value="HTH_LUXR_2"/>
    <property type="match status" value="1"/>
</dbReference>
<dbReference type="SUPFAM" id="SSF46894">
    <property type="entry name" value="C-terminal effector domain of the bipartite response regulators"/>
    <property type="match status" value="1"/>
</dbReference>
<dbReference type="SMART" id="SM00421">
    <property type="entry name" value="HTH_LUXR"/>
    <property type="match status" value="1"/>
</dbReference>
<name>A0A1H8V4W3_9HYPH</name>
<dbReference type="EMBL" id="FOCV01000039">
    <property type="protein sequence ID" value="SEP10532.1"/>
    <property type="molecule type" value="Genomic_DNA"/>
</dbReference>
<dbReference type="Proteomes" id="UP000183063">
    <property type="component" value="Unassembled WGS sequence"/>
</dbReference>
<reference evidence="7" key="1">
    <citation type="submission" date="2016-10" db="EMBL/GenBank/DDBJ databases">
        <authorList>
            <person name="Wibberg D."/>
        </authorList>
    </citation>
    <scope>NUCLEOTIDE SEQUENCE [LARGE SCALE GENOMIC DNA]</scope>
</reference>
<dbReference type="InterPro" id="IPR005143">
    <property type="entry name" value="TF_LuxR_autoind-bd_dom"/>
</dbReference>
<keyword evidence="3" id="KW-0804">Transcription</keyword>
<evidence type="ECO:0000256" key="3">
    <source>
        <dbReference type="ARBA" id="ARBA00023163"/>
    </source>
</evidence>
<dbReference type="CDD" id="cd06170">
    <property type="entry name" value="LuxR_C_like"/>
    <property type="match status" value="1"/>
</dbReference>
<dbReference type="Gene3D" id="1.10.10.10">
    <property type="entry name" value="Winged helix-like DNA-binding domain superfamily/Winged helix DNA-binding domain"/>
    <property type="match status" value="1"/>
</dbReference>
<dbReference type="GO" id="GO:0003677">
    <property type="term" value="F:DNA binding"/>
    <property type="evidence" value="ECO:0007669"/>
    <property type="project" value="UniProtKB-KW"/>
</dbReference>
<reference evidence="6 8" key="3">
    <citation type="submission" date="2016-10" db="EMBL/GenBank/DDBJ databases">
        <authorList>
            <person name="Varghese N."/>
            <person name="Submissions S."/>
        </authorList>
    </citation>
    <scope>NUCLEOTIDE SEQUENCE [LARGE SCALE GENOMIC DNA]</scope>
    <source>
        <strain evidence="6 8">CGMCC 1.7071</strain>
    </source>
</reference>
<dbReference type="Gene3D" id="3.30.450.80">
    <property type="entry name" value="Transcription factor LuxR-like, autoinducer-binding domain"/>
    <property type="match status" value="1"/>
</dbReference>
<accession>A0A1H8V4W3</accession>
<dbReference type="InterPro" id="IPR036693">
    <property type="entry name" value="TF_LuxR_autoind-bd_dom_sf"/>
</dbReference>
<evidence type="ECO:0000313" key="6">
    <source>
        <dbReference type="EMBL" id="SEP10532.1"/>
    </source>
</evidence>
<dbReference type="InterPro" id="IPR000792">
    <property type="entry name" value="Tscrpt_reg_LuxR_C"/>
</dbReference>
<keyword evidence="8" id="KW-1185">Reference proteome</keyword>
<sequence length="266" mass="30225">MVALPSVPRRRSRWVALFQGRIAFVEQFLMNILFEFLAAGEKARDKAELAGAVERVTCHLGMNHFAMAFLPLPHERLDSYFIWERWPRGWFERYLALNYIHADPVAHYVRQTGQPALWSKALDNRVLSSKARKIMSEAGEFGLVDGLTIPLYSRVGVNGLFSVAGTREPMEPLEVQLLSIVASTAHARLLGWTAPSHRILPEIFITKRESEFLSLCAAGKTDREIGEFTGRSQRTVQAHIRNLQKKLSAVNRAQLIAEAFRQGWQR</sequence>
<keyword evidence="2" id="KW-0238">DNA-binding</keyword>
<dbReference type="InterPro" id="IPR016032">
    <property type="entry name" value="Sig_transdc_resp-reg_C-effctor"/>
</dbReference>
<gene>
    <name evidence="5" type="primary">luxR_5</name>
    <name evidence="5" type="ORF">RTCCBAU85039_5880</name>
    <name evidence="6" type="ORF">SAMN05216228_103914</name>
</gene>
<dbReference type="PRINTS" id="PR00038">
    <property type="entry name" value="HTHLUXR"/>
</dbReference>
<organism evidence="5 7">
    <name type="scientific">Rhizobium tibeticum</name>
    <dbReference type="NCBI Taxonomy" id="501024"/>
    <lineage>
        <taxon>Bacteria</taxon>
        <taxon>Pseudomonadati</taxon>
        <taxon>Pseudomonadota</taxon>
        <taxon>Alphaproteobacteria</taxon>
        <taxon>Hyphomicrobiales</taxon>
        <taxon>Rhizobiaceae</taxon>
        <taxon>Rhizobium/Agrobacterium group</taxon>
        <taxon>Rhizobium</taxon>
    </lineage>
</organism>
<dbReference type="GO" id="GO:0006355">
    <property type="term" value="P:regulation of DNA-templated transcription"/>
    <property type="evidence" value="ECO:0007669"/>
    <property type="project" value="InterPro"/>
</dbReference>
<dbReference type="Pfam" id="PF00196">
    <property type="entry name" value="GerE"/>
    <property type="match status" value="1"/>
</dbReference>
<feature type="domain" description="HTH luxR-type" evidence="4">
    <location>
        <begin position="197"/>
        <end position="263"/>
    </location>
</feature>
<dbReference type="Proteomes" id="UP000198939">
    <property type="component" value="Unassembled WGS sequence"/>
</dbReference>
<proteinExistence type="predicted"/>
<dbReference type="STRING" id="501024.RTCCBAU85039_5880"/>
<dbReference type="EMBL" id="FNXB01000050">
    <property type="protein sequence ID" value="SEI18393.1"/>
    <property type="molecule type" value="Genomic_DNA"/>
</dbReference>
<dbReference type="PANTHER" id="PTHR44688:SF16">
    <property type="entry name" value="DNA-BINDING TRANSCRIPTIONAL ACTIVATOR DEVR_DOSR"/>
    <property type="match status" value="1"/>
</dbReference>
<evidence type="ECO:0000313" key="5">
    <source>
        <dbReference type="EMBL" id="SEI18393.1"/>
    </source>
</evidence>
<dbReference type="AlphaFoldDB" id="A0A1H8V4W3"/>
<dbReference type="SUPFAM" id="SSF75516">
    <property type="entry name" value="Pheromone-binding domain of LuxR-like quorum-sensing transcription factors"/>
    <property type="match status" value="1"/>
</dbReference>
<evidence type="ECO:0000313" key="8">
    <source>
        <dbReference type="Proteomes" id="UP000198939"/>
    </source>
</evidence>